<reference evidence="1 2" key="1">
    <citation type="submission" date="2020-01" db="EMBL/GenBank/DDBJ databases">
        <title>Investigation of new actinobacteria for the biodesulphurisation of diesel fuel.</title>
        <authorList>
            <person name="Athi Narayanan S.M."/>
        </authorList>
    </citation>
    <scope>NUCLEOTIDE SEQUENCE [LARGE SCALE GENOMIC DNA]</scope>
    <source>
        <strain evidence="1 2">213E</strain>
    </source>
</reference>
<proteinExistence type="predicted"/>
<evidence type="ECO:0000313" key="2">
    <source>
        <dbReference type="Proteomes" id="UP000466307"/>
    </source>
</evidence>
<accession>A0A7K3LRS1</accession>
<organism evidence="1 2">
    <name type="scientific">Gordonia desulfuricans</name>
    <dbReference type="NCBI Taxonomy" id="89051"/>
    <lineage>
        <taxon>Bacteria</taxon>
        <taxon>Bacillati</taxon>
        <taxon>Actinomycetota</taxon>
        <taxon>Actinomycetes</taxon>
        <taxon>Mycobacteriales</taxon>
        <taxon>Gordoniaceae</taxon>
        <taxon>Gordonia</taxon>
    </lineage>
</organism>
<keyword evidence="2" id="KW-1185">Reference proteome</keyword>
<sequence length="161" mass="16605">MNVTATPHPRAMYPRAMYLRRIGVGLIAATALVTGIVTTAGPAQAAPPRVAPAEQISIDVPSTYLWLSDPFPFGVETLRVTVTGPGVLTMTLGTMCASLNPRVCATYSLPMQVGWINLNTGRSGTLTVTPKGAEVTTGSGLIGIGDLFGIPSVPGAATIRA</sequence>
<evidence type="ECO:0000313" key="1">
    <source>
        <dbReference type="EMBL" id="NDK90928.1"/>
    </source>
</evidence>
<comment type="caution">
    <text evidence="1">The sequence shown here is derived from an EMBL/GenBank/DDBJ whole genome shotgun (WGS) entry which is preliminary data.</text>
</comment>
<dbReference type="EMBL" id="JAADZU010000051">
    <property type="protein sequence ID" value="NDK90928.1"/>
    <property type="molecule type" value="Genomic_DNA"/>
</dbReference>
<dbReference type="RefSeq" id="WP_059038622.1">
    <property type="nucleotide sequence ID" value="NZ_JAADZU010000051.1"/>
</dbReference>
<dbReference type="AlphaFoldDB" id="A0A7K3LRS1"/>
<gene>
    <name evidence="1" type="ORF">GYA93_15245</name>
</gene>
<protein>
    <submittedName>
        <fullName evidence="1">Uncharacterized protein</fullName>
    </submittedName>
</protein>
<name>A0A7K3LRS1_9ACTN</name>
<dbReference type="Proteomes" id="UP000466307">
    <property type="component" value="Unassembled WGS sequence"/>
</dbReference>